<feature type="region of interest" description="Disordered" evidence="1">
    <location>
        <begin position="77"/>
        <end position="127"/>
    </location>
</feature>
<dbReference type="EMBL" id="CALTRL010005860">
    <property type="protein sequence ID" value="CAH7687344.1"/>
    <property type="molecule type" value="Genomic_DNA"/>
</dbReference>
<evidence type="ECO:0000256" key="1">
    <source>
        <dbReference type="SAM" id="MobiDB-lite"/>
    </source>
</evidence>
<evidence type="ECO:0000313" key="3">
    <source>
        <dbReference type="Proteomes" id="UP001153365"/>
    </source>
</evidence>
<dbReference type="AlphaFoldDB" id="A0AAV0BKY0"/>
<proteinExistence type="predicted"/>
<reference evidence="2" key="1">
    <citation type="submission" date="2022-06" db="EMBL/GenBank/DDBJ databases">
        <authorList>
            <consortium name="SYNGENTA / RWTH Aachen University"/>
        </authorList>
    </citation>
    <scope>NUCLEOTIDE SEQUENCE</scope>
</reference>
<dbReference type="SUPFAM" id="SSF56219">
    <property type="entry name" value="DNase I-like"/>
    <property type="match status" value="1"/>
</dbReference>
<organism evidence="2 3">
    <name type="scientific">Phakopsora pachyrhizi</name>
    <name type="common">Asian soybean rust disease fungus</name>
    <dbReference type="NCBI Taxonomy" id="170000"/>
    <lineage>
        <taxon>Eukaryota</taxon>
        <taxon>Fungi</taxon>
        <taxon>Dikarya</taxon>
        <taxon>Basidiomycota</taxon>
        <taxon>Pucciniomycotina</taxon>
        <taxon>Pucciniomycetes</taxon>
        <taxon>Pucciniales</taxon>
        <taxon>Phakopsoraceae</taxon>
        <taxon>Phakopsora</taxon>
    </lineage>
</organism>
<gene>
    <name evidence="2" type="ORF">PPACK8108_LOCUS22118</name>
</gene>
<comment type="caution">
    <text evidence="2">The sequence shown here is derived from an EMBL/GenBank/DDBJ whole genome shotgun (WGS) entry which is preliminary data.</text>
</comment>
<dbReference type="InterPro" id="IPR036691">
    <property type="entry name" value="Endo/exonu/phosph_ase_sf"/>
</dbReference>
<protein>
    <recommendedName>
        <fullName evidence="4">Endonuclease/exonuclease/phosphatase domain-containing protein</fullName>
    </recommendedName>
</protein>
<sequence length="384" mass="43460">MTKRINRNQVPTVLSSSSLIDAEEGYVPRGGPSTRARLAEAMAKSWRQLHLGDQVSEVSHITGRPDSCILGKSLNNVTSSQSSERNNLDSSARLSRSSKNTSSTIATQTFSPKTSENNIESYDQRKTSNTNNTARFILTNTGNLTTPQLHNALQYTLRPGLQRLLHLDYKGRLALQTSLEANSLPAQAIQLTSMLPRYRLTRWKAYRDRPPKQEHYIPKTTSPTPKNLLTWNINGLQSKIPMLKELITTHQVGVIAVQEHLRQVHQLPLHIENYVLFEKPKEKGFRGHCVYIHKNIAAHEIDTNCKHIIHLKVFGLTGSKPWNLLAVYAPSGSARSSDRTKLWKQLHSILLSIAKDPHHLCTLMGDFNEDILQITRRIQNRILR</sequence>
<accession>A0AAV0BKY0</accession>
<dbReference type="Proteomes" id="UP001153365">
    <property type="component" value="Unassembled WGS sequence"/>
</dbReference>
<name>A0AAV0BKY0_PHAPC</name>
<keyword evidence="3" id="KW-1185">Reference proteome</keyword>
<dbReference type="Gene3D" id="3.60.10.10">
    <property type="entry name" value="Endonuclease/exonuclease/phosphatase"/>
    <property type="match status" value="1"/>
</dbReference>
<evidence type="ECO:0000313" key="2">
    <source>
        <dbReference type="EMBL" id="CAH7687344.1"/>
    </source>
</evidence>
<evidence type="ECO:0008006" key="4">
    <source>
        <dbReference type="Google" id="ProtNLM"/>
    </source>
</evidence>